<dbReference type="PANTHER" id="PTHR43393">
    <property type="entry name" value="CYTOKININ RIBOSIDE 5'-MONOPHOSPHATE PHOSPHORIBOHYDROLASE"/>
    <property type="match status" value="1"/>
</dbReference>
<reference evidence="1" key="2">
    <citation type="journal article" date="2022" name="Microbiol. Resour. Announc.">
        <title>Metagenome Sequencing to Explore Phylogenomics of Terrestrial Cyanobacteria.</title>
        <authorList>
            <person name="Ward R.D."/>
            <person name="Stajich J.E."/>
            <person name="Johansen J.R."/>
            <person name="Huntemann M."/>
            <person name="Clum A."/>
            <person name="Foster B."/>
            <person name="Foster B."/>
            <person name="Roux S."/>
            <person name="Palaniappan K."/>
            <person name="Varghese N."/>
            <person name="Mukherjee S."/>
            <person name="Reddy T.B.K."/>
            <person name="Daum C."/>
            <person name="Copeland A."/>
            <person name="Chen I.A."/>
            <person name="Ivanova N.N."/>
            <person name="Kyrpides N.C."/>
            <person name="Shapiro N."/>
            <person name="Eloe-Fadrosh E.A."/>
            <person name="Pietrasiak N."/>
        </authorList>
    </citation>
    <scope>NUCLEOTIDE SEQUENCE</scope>
    <source>
        <strain evidence="1">CPER-KK1</strain>
    </source>
</reference>
<dbReference type="Proteomes" id="UP000753908">
    <property type="component" value="Unassembled WGS sequence"/>
</dbReference>
<sequence length="165" mass="16763">MSKTIIGVMGPGTGASETDCANAYELGKLIAQEGWVLLTGGKNVGVMDAANTGAKAANGLTVGILPTADASGISNAIDIPIFTDMGNARNNINVLSSEVVIACGMGAGTASEVALAIKANKPVVLLTDHPEGQRFFSSLSTTAVLLAETPVAAIEIVKNFLKSQF</sequence>
<reference evidence="1" key="1">
    <citation type="submission" date="2021-05" db="EMBL/GenBank/DDBJ databases">
        <authorList>
            <person name="Pietrasiak N."/>
            <person name="Ward R."/>
            <person name="Stajich J.E."/>
            <person name="Kurbessoian T."/>
        </authorList>
    </citation>
    <scope>NUCLEOTIDE SEQUENCE</scope>
    <source>
        <strain evidence="1">CPER-KK1</strain>
    </source>
</reference>
<dbReference type="InterPro" id="IPR041164">
    <property type="entry name" value="LDcluster4"/>
</dbReference>
<proteinExistence type="predicted"/>
<dbReference type="EMBL" id="JAHHIF010000025">
    <property type="protein sequence ID" value="MBW4546445.1"/>
    <property type="molecule type" value="Genomic_DNA"/>
</dbReference>
<accession>A0A951PM19</accession>
<protein>
    <submittedName>
        <fullName evidence="1">Cytochrome</fullName>
    </submittedName>
</protein>
<dbReference type="AlphaFoldDB" id="A0A951PM19"/>
<dbReference type="Pfam" id="PF18306">
    <property type="entry name" value="LDcluster4"/>
    <property type="match status" value="1"/>
</dbReference>
<dbReference type="InterPro" id="IPR052341">
    <property type="entry name" value="LOG_family_nucleotidases"/>
</dbReference>
<dbReference type="SUPFAM" id="SSF102405">
    <property type="entry name" value="MCP/YpsA-like"/>
    <property type="match status" value="1"/>
</dbReference>
<dbReference type="PANTHER" id="PTHR43393:SF3">
    <property type="entry name" value="LYSINE DECARBOXYLASE-LIKE PROTEIN"/>
    <property type="match status" value="1"/>
</dbReference>
<gene>
    <name evidence="1" type="ORF">KME25_18655</name>
</gene>
<evidence type="ECO:0000313" key="2">
    <source>
        <dbReference type="Proteomes" id="UP000753908"/>
    </source>
</evidence>
<comment type="caution">
    <text evidence="1">The sequence shown here is derived from an EMBL/GenBank/DDBJ whole genome shotgun (WGS) entry which is preliminary data.</text>
</comment>
<organism evidence="1 2">
    <name type="scientific">Symplocastrum torsivum CPER-KK1</name>
    <dbReference type="NCBI Taxonomy" id="450513"/>
    <lineage>
        <taxon>Bacteria</taxon>
        <taxon>Bacillati</taxon>
        <taxon>Cyanobacteriota</taxon>
        <taxon>Cyanophyceae</taxon>
        <taxon>Oscillatoriophycideae</taxon>
        <taxon>Oscillatoriales</taxon>
        <taxon>Microcoleaceae</taxon>
        <taxon>Symplocastrum</taxon>
    </lineage>
</organism>
<name>A0A951PM19_9CYAN</name>
<dbReference type="GO" id="GO:0005829">
    <property type="term" value="C:cytosol"/>
    <property type="evidence" value="ECO:0007669"/>
    <property type="project" value="TreeGrafter"/>
</dbReference>
<evidence type="ECO:0000313" key="1">
    <source>
        <dbReference type="EMBL" id="MBW4546445.1"/>
    </source>
</evidence>
<dbReference type="Gene3D" id="3.40.50.450">
    <property type="match status" value="1"/>
</dbReference>